<dbReference type="Proteomes" id="UP000509623">
    <property type="component" value="Chromosome"/>
</dbReference>
<sequence length="160" mass="16749">MLNEKKPVLAQGAVVTGNVTFGKDCSVWYNTVIRGDTAPISVGEGTNIQDCCVLHVDEGRPLYLGNGVTVGHGAILHGCTVGDNTVIGMGAVLLNGASVGKNSIVAAGALVSQDHTFPDGVLLMGCPAKVKRALTEEEIAENRHNAEHYIQQSKIQLSVD</sequence>
<reference evidence="2" key="2">
    <citation type="journal article" date="2021" name="Appl. Environ. Microbiol.">
        <title>Adaptability of a Caproate-Producing Bacterium Contributes to Its Dominance in an Anaerobic Fermentation System.</title>
        <authorList>
            <person name="Wang H."/>
            <person name="Gu Y."/>
            <person name="Zhou W."/>
            <person name="Zhao D."/>
            <person name="Qiao Z."/>
            <person name="Zheng J."/>
            <person name="Gao J."/>
            <person name="Chen X."/>
            <person name="Ren C."/>
            <person name="Xu Y."/>
        </authorList>
    </citation>
    <scope>NUCLEOTIDE SEQUENCE</scope>
    <source>
        <strain evidence="2">JNU-WLY1368</strain>
    </source>
</reference>
<dbReference type="Proteomes" id="UP000501316">
    <property type="component" value="Chromosome"/>
</dbReference>
<keyword evidence="4" id="KW-1185">Reference proteome</keyword>
<dbReference type="InterPro" id="IPR050484">
    <property type="entry name" value="Transf_Hexapept/Carb_Anhydrase"/>
</dbReference>
<dbReference type="InterPro" id="IPR001451">
    <property type="entry name" value="Hexapep"/>
</dbReference>
<dbReference type="SUPFAM" id="SSF51161">
    <property type="entry name" value="Trimeric LpxA-like enzymes"/>
    <property type="match status" value="1"/>
</dbReference>
<accession>A0A859DU36</accession>
<dbReference type="PANTHER" id="PTHR13061:SF29">
    <property type="entry name" value="GAMMA CARBONIC ANHYDRASE-LIKE 1, MITOCHONDRIAL-RELATED"/>
    <property type="match status" value="1"/>
</dbReference>
<reference evidence="2" key="3">
    <citation type="journal article" date="2022" name="Int. J. Syst. Evol. Microbiol.">
        <title>Caproicibacterium lactatifermentans sp. nov., isolated from pit clay used for the production of Chinese strong aroma-type liquor.</title>
        <authorList>
            <person name="Wang H."/>
            <person name="Gu Y."/>
            <person name="Zhao D."/>
            <person name="Qiao Z."/>
            <person name="Zheng J."/>
            <person name="Gao J."/>
            <person name="Ren C."/>
            <person name="Xu Y."/>
        </authorList>
    </citation>
    <scope>NUCLEOTIDE SEQUENCE</scope>
    <source>
        <strain evidence="2">JNU-WLY1368</strain>
    </source>
</reference>
<dbReference type="RefSeq" id="WP_086036205.1">
    <property type="nucleotide sequence ID" value="NZ_CP046051.1"/>
</dbReference>
<dbReference type="Pfam" id="PF00132">
    <property type="entry name" value="Hexapep"/>
    <property type="match status" value="1"/>
</dbReference>
<evidence type="ECO:0000313" key="3">
    <source>
        <dbReference type="Proteomes" id="UP000501316"/>
    </source>
</evidence>
<dbReference type="InterPro" id="IPR011004">
    <property type="entry name" value="Trimer_LpxA-like_sf"/>
</dbReference>
<evidence type="ECO:0000313" key="1">
    <source>
        <dbReference type="EMBL" id="QKN23531.1"/>
    </source>
</evidence>
<evidence type="ECO:0000313" key="4">
    <source>
        <dbReference type="Proteomes" id="UP000509623"/>
    </source>
</evidence>
<reference evidence="3 4" key="1">
    <citation type="submission" date="2019-11" db="EMBL/GenBank/DDBJ databases">
        <authorList>
            <person name="Ren C."/>
            <person name="Wang H."/>
            <person name="Xu Y."/>
        </authorList>
    </citation>
    <scope>NUCLEOTIDE SEQUENCE [LARGE SCALE GENOMIC DNA]</scope>
    <source>
        <strain evidence="4">JNU-WLY1368</strain>
        <strain evidence="1 3">LBM 19010</strain>
    </source>
</reference>
<dbReference type="AlphaFoldDB" id="A0A859DU36"/>
<proteinExistence type="predicted"/>
<gene>
    <name evidence="1" type="ORF">GJQ69_02930</name>
    <name evidence="2" type="ORF">GKP14_01435</name>
</gene>
<dbReference type="CDD" id="cd04645">
    <property type="entry name" value="LbH_gamma_CA_like"/>
    <property type="match status" value="1"/>
</dbReference>
<dbReference type="EMBL" id="CP046161">
    <property type="protein sequence ID" value="QKO29790.1"/>
    <property type="molecule type" value="Genomic_DNA"/>
</dbReference>
<dbReference type="KEGG" id="clf:GJQ69_02930"/>
<dbReference type="Gene3D" id="2.160.10.10">
    <property type="entry name" value="Hexapeptide repeat proteins"/>
    <property type="match status" value="1"/>
</dbReference>
<dbReference type="InterPro" id="IPR047324">
    <property type="entry name" value="LbH_gamma_CA-like"/>
</dbReference>
<dbReference type="EMBL" id="CP046051">
    <property type="protein sequence ID" value="QKN23531.1"/>
    <property type="molecule type" value="Genomic_DNA"/>
</dbReference>
<name>A0A859DU36_9FIRM</name>
<protein>
    <submittedName>
        <fullName evidence="1">Gamma carbonic anhydrase family protein</fullName>
    </submittedName>
</protein>
<organism evidence="1 3">
    <name type="scientific">Caproicibacterium lactatifermentans</name>
    <dbReference type="NCBI Taxonomy" id="2666138"/>
    <lineage>
        <taxon>Bacteria</taxon>
        <taxon>Bacillati</taxon>
        <taxon>Bacillota</taxon>
        <taxon>Clostridia</taxon>
        <taxon>Eubacteriales</taxon>
        <taxon>Oscillospiraceae</taxon>
        <taxon>Caproicibacterium</taxon>
    </lineage>
</organism>
<evidence type="ECO:0000313" key="2">
    <source>
        <dbReference type="EMBL" id="QKO29790.1"/>
    </source>
</evidence>
<dbReference type="PANTHER" id="PTHR13061">
    <property type="entry name" value="DYNACTIN SUBUNIT P25"/>
    <property type="match status" value="1"/>
</dbReference>